<evidence type="ECO:0000313" key="1">
    <source>
        <dbReference type="EMBL" id="MBD0384791.1"/>
    </source>
</evidence>
<dbReference type="AlphaFoldDB" id="A0A926QMB3"/>
<name>A0A926QMB3_9BACL</name>
<comment type="caution">
    <text evidence="1">The sequence shown here is derived from an EMBL/GenBank/DDBJ whole genome shotgun (WGS) entry which is preliminary data.</text>
</comment>
<evidence type="ECO:0008006" key="3">
    <source>
        <dbReference type="Google" id="ProtNLM"/>
    </source>
</evidence>
<protein>
    <recommendedName>
        <fullName evidence="3">Phospholipase C/D domain-containing protein</fullName>
    </recommendedName>
</protein>
<reference evidence="1" key="1">
    <citation type="submission" date="2020-09" db="EMBL/GenBank/DDBJ databases">
        <title>Draft Genome Sequence of Paenibacillus sp. WST5.</title>
        <authorList>
            <person name="Bao Z."/>
        </authorList>
    </citation>
    <scope>NUCLEOTIDE SEQUENCE</scope>
    <source>
        <strain evidence="1">WST5</strain>
    </source>
</reference>
<dbReference type="RefSeq" id="WP_188178550.1">
    <property type="nucleotide sequence ID" value="NZ_JACVVD010000027.1"/>
</dbReference>
<organism evidence="1 2">
    <name type="scientific">Paenibacillus sedimenti</name>
    <dbReference type="NCBI Taxonomy" id="2770274"/>
    <lineage>
        <taxon>Bacteria</taxon>
        <taxon>Bacillati</taxon>
        <taxon>Bacillota</taxon>
        <taxon>Bacilli</taxon>
        <taxon>Bacillales</taxon>
        <taxon>Paenibacillaceae</taxon>
        <taxon>Paenibacillus</taxon>
    </lineage>
</organism>
<sequence length="211" mass="24347">MPWPMVHFAIADKVCFGDPCPYFLIGSIAPDAIHARPGTTREDKGRTHFMENAIMPTITQIGHNAVRYFSRNNTPEWKAFVRGYISHVYADLRWTETLYAGYETNFHKGLTDIRSIYNQEVSQIEFILMRSEAWTDCVISKLKDADAFSLTPLIEAVEINAYKDTKINWLLNAHNEPGIKPTYFKEENVRTFISQTSEELNELFSLWGIDE</sequence>
<accession>A0A926QMB3</accession>
<proteinExistence type="predicted"/>
<dbReference type="Proteomes" id="UP000650466">
    <property type="component" value="Unassembled WGS sequence"/>
</dbReference>
<keyword evidence="2" id="KW-1185">Reference proteome</keyword>
<evidence type="ECO:0000313" key="2">
    <source>
        <dbReference type="Proteomes" id="UP000650466"/>
    </source>
</evidence>
<gene>
    <name evidence="1" type="ORF">ICC18_32710</name>
</gene>
<dbReference type="EMBL" id="JACVVD010000027">
    <property type="protein sequence ID" value="MBD0384791.1"/>
    <property type="molecule type" value="Genomic_DNA"/>
</dbReference>